<dbReference type="EMBL" id="JACGWM010001873">
    <property type="protein sequence ID" value="KAL0286504.1"/>
    <property type="molecule type" value="Genomic_DNA"/>
</dbReference>
<feature type="compositionally biased region" description="Polar residues" evidence="1">
    <location>
        <begin position="45"/>
        <end position="57"/>
    </location>
</feature>
<protein>
    <submittedName>
        <fullName evidence="2">Uncharacterized protein</fullName>
    </submittedName>
</protein>
<feature type="compositionally biased region" description="Basic and acidic residues" evidence="1">
    <location>
        <begin position="91"/>
        <end position="105"/>
    </location>
</feature>
<sequence length="254" mass="29285">MTTNSGQTIQGGVDAFHMQALVSHLEKLLDRKLEGLHERLDEVENQVTGPRATSQRQGPKPRPQHLIHNEYLEDPSNGEEYENLQPRRVNQSRDRPRRPREEDGGRGGVKVTIPSFKGKSDPEAYLEWKMRVEKIFSCHNYSESKKVKLTALEFTDYALVWWIRCKRSGLGMRTMKQLLLVSCMGSIEISDVVEMHHYVELEEMDYEDVFPEDIPPGLPPIHGIEHQIDVMPGASFSNRPAYHTNLEKIKEIQR</sequence>
<dbReference type="AlphaFoldDB" id="A0AAW2IWI0"/>
<organism evidence="2">
    <name type="scientific">Sesamum calycinum</name>
    <dbReference type="NCBI Taxonomy" id="2727403"/>
    <lineage>
        <taxon>Eukaryota</taxon>
        <taxon>Viridiplantae</taxon>
        <taxon>Streptophyta</taxon>
        <taxon>Embryophyta</taxon>
        <taxon>Tracheophyta</taxon>
        <taxon>Spermatophyta</taxon>
        <taxon>Magnoliopsida</taxon>
        <taxon>eudicotyledons</taxon>
        <taxon>Gunneridae</taxon>
        <taxon>Pentapetalae</taxon>
        <taxon>asterids</taxon>
        <taxon>lamiids</taxon>
        <taxon>Lamiales</taxon>
        <taxon>Pedaliaceae</taxon>
        <taxon>Sesamum</taxon>
    </lineage>
</organism>
<dbReference type="PANTHER" id="PTHR35046">
    <property type="entry name" value="ZINC KNUCKLE (CCHC-TYPE) FAMILY PROTEIN"/>
    <property type="match status" value="1"/>
</dbReference>
<gene>
    <name evidence="2" type="ORF">Scaly_2792100</name>
</gene>
<proteinExistence type="predicted"/>
<accession>A0AAW2IWI0</accession>
<feature type="region of interest" description="Disordered" evidence="1">
    <location>
        <begin position="41"/>
        <end position="114"/>
    </location>
</feature>
<evidence type="ECO:0000256" key="1">
    <source>
        <dbReference type="SAM" id="MobiDB-lite"/>
    </source>
</evidence>
<comment type="caution">
    <text evidence="2">The sequence shown here is derived from an EMBL/GenBank/DDBJ whole genome shotgun (WGS) entry which is preliminary data.</text>
</comment>
<reference evidence="2" key="2">
    <citation type="journal article" date="2024" name="Plant">
        <title>Genomic evolution and insights into agronomic trait innovations of Sesamum species.</title>
        <authorList>
            <person name="Miao H."/>
            <person name="Wang L."/>
            <person name="Qu L."/>
            <person name="Liu H."/>
            <person name="Sun Y."/>
            <person name="Le M."/>
            <person name="Wang Q."/>
            <person name="Wei S."/>
            <person name="Zheng Y."/>
            <person name="Lin W."/>
            <person name="Duan Y."/>
            <person name="Cao H."/>
            <person name="Xiong S."/>
            <person name="Wang X."/>
            <person name="Wei L."/>
            <person name="Li C."/>
            <person name="Ma Q."/>
            <person name="Ju M."/>
            <person name="Zhao R."/>
            <person name="Li G."/>
            <person name="Mu C."/>
            <person name="Tian Q."/>
            <person name="Mei H."/>
            <person name="Zhang T."/>
            <person name="Gao T."/>
            <person name="Zhang H."/>
        </authorList>
    </citation>
    <scope>NUCLEOTIDE SEQUENCE</scope>
    <source>
        <strain evidence="2">KEN8</strain>
    </source>
</reference>
<name>A0AAW2IWI0_9LAMI</name>
<dbReference type="PANTHER" id="PTHR35046:SF9">
    <property type="entry name" value="RNA-DIRECTED DNA POLYMERASE"/>
    <property type="match status" value="1"/>
</dbReference>
<reference evidence="2" key="1">
    <citation type="submission" date="2020-06" db="EMBL/GenBank/DDBJ databases">
        <authorList>
            <person name="Li T."/>
            <person name="Hu X."/>
            <person name="Zhang T."/>
            <person name="Song X."/>
            <person name="Zhang H."/>
            <person name="Dai N."/>
            <person name="Sheng W."/>
            <person name="Hou X."/>
            <person name="Wei L."/>
        </authorList>
    </citation>
    <scope>NUCLEOTIDE SEQUENCE</scope>
    <source>
        <strain evidence="2">KEN8</strain>
        <tissue evidence="2">Leaf</tissue>
    </source>
</reference>
<evidence type="ECO:0000313" key="2">
    <source>
        <dbReference type="EMBL" id="KAL0286504.1"/>
    </source>
</evidence>
<feature type="compositionally biased region" description="Acidic residues" evidence="1">
    <location>
        <begin position="72"/>
        <end position="82"/>
    </location>
</feature>